<dbReference type="Gene3D" id="3.40.50.300">
    <property type="entry name" value="P-loop containing nucleotide triphosphate hydrolases"/>
    <property type="match status" value="1"/>
</dbReference>
<dbReference type="InterPro" id="IPR056693">
    <property type="entry name" value="DUF7791"/>
</dbReference>
<evidence type="ECO:0000313" key="5">
    <source>
        <dbReference type="Proteomes" id="UP000481858"/>
    </source>
</evidence>
<protein>
    <submittedName>
        <fullName evidence="4">Uncharacterized protein</fullName>
    </submittedName>
</protein>
<dbReference type="Proteomes" id="UP000481858">
    <property type="component" value="Unassembled WGS sequence"/>
</dbReference>
<keyword evidence="5" id="KW-1185">Reference proteome</keyword>
<evidence type="ECO:0000259" key="2">
    <source>
        <dbReference type="Pfam" id="PF24883"/>
    </source>
</evidence>
<comment type="caution">
    <text evidence="4">The sequence shown here is derived from an EMBL/GenBank/DDBJ whole genome shotgun (WGS) entry which is preliminary data.</text>
</comment>
<name>A0A7C8MN79_9PEZI</name>
<dbReference type="Pfam" id="PF24883">
    <property type="entry name" value="NPHP3_N"/>
    <property type="match status" value="1"/>
</dbReference>
<dbReference type="AlphaFoldDB" id="A0A7C8MN79"/>
<evidence type="ECO:0000259" key="3">
    <source>
        <dbReference type="Pfam" id="PF25053"/>
    </source>
</evidence>
<dbReference type="PANTHER" id="PTHR10039:SF5">
    <property type="entry name" value="NACHT DOMAIN-CONTAINING PROTEIN"/>
    <property type="match status" value="1"/>
</dbReference>
<dbReference type="InParanoid" id="A0A7C8MN79"/>
<organism evidence="4 5">
    <name type="scientific">Xylaria multiplex</name>
    <dbReference type="NCBI Taxonomy" id="323545"/>
    <lineage>
        <taxon>Eukaryota</taxon>
        <taxon>Fungi</taxon>
        <taxon>Dikarya</taxon>
        <taxon>Ascomycota</taxon>
        <taxon>Pezizomycotina</taxon>
        <taxon>Sordariomycetes</taxon>
        <taxon>Xylariomycetidae</taxon>
        <taxon>Xylariales</taxon>
        <taxon>Xylariaceae</taxon>
        <taxon>Xylaria</taxon>
    </lineage>
</organism>
<feature type="domain" description="Nephrocystin 3-like N-terminal" evidence="2">
    <location>
        <begin position="293"/>
        <end position="461"/>
    </location>
</feature>
<dbReference type="OrthoDB" id="443402at2759"/>
<dbReference type="InterPro" id="IPR027417">
    <property type="entry name" value="P-loop_NTPase"/>
</dbReference>
<accession>A0A7C8MN79</accession>
<sequence>MEPLSIIGLVGNIVQFVSFGHELLTSVRELNGGGGLQEVEQLKLLVRDVRRSNREISEFLEDESNIKDHLRRELRRLRGSKTEGDFEPELKPLQSIANECDKIASELIGHLNRFEMKHKGWQRKLEAIKVSGEVLWKRKEMRELKTRLFELEGRLASWWTTTMLRRQGENQGENFQAVLASINSLGHRLNSFENLDIDRLEKLKSELDSSFRSIQAQADIHHAEMNRMIQESISREDLSRQRHTHDLKYVVNSIQEYIAEWHGMIRAIEILRSLAFDSIHNRRDHIERAHKETCLWVYDSNRTNFAEWLQSGSGIYWINGLAGSGKSTLMKYVTADEKTHCALQSWTGGRRLITASHYFWNAGTEMQKSHQGLLQTLLYQILEADPSLCNVLCSEHQPGTPWSMQELTTAFERLSTTPQPTSMFCFFIDGLDEYQGPEETLIQIVKNLTAGSNIKICASSRPWAAFHAEWNSSIYTFKMQDFTKADMTKYVKEYLEGSDKFRTAAALDSQCLDLIPNISNRANGVWLWVYLVVRDILRDIRDGEPFQQWQNRLESYPQELVAYFRKMMERIDPFHRRQGAEIFLLSLEANSSKIPMLGLPVLYDESTSWYVADGHSRLLVADELEQIYTSWQPRLQNRCRDLMRLTRNIDYLNRCEQYQVDFLHRTVKDFLQEHYVGELRALVSTELNVSACLARLTFIVIEQVQLSRASMPDDSLGSLINRLMCYIRDMQDAEERKQQPPYHFKLLDAFNGMMERLLEHSGATNHGKTYASWVQLVSGKDVDFTHLTVQFRLRRYSLYRLQAQHKWSHKQSSMYMQCALQKVLRNMTFDEVPALDPRLVAGLLELGIDPNMRLRSDYTAWSLFLQRCIDYWPKWSVTQRAEALDAIRVFLRRGAKADVLVYGRRAPDILTELVGQDAMTELQDLITGGWGGYGAWVGRMLTSPFRALKTTD</sequence>
<dbReference type="InterPro" id="IPR056884">
    <property type="entry name" value="NPHP3-like_N"/>
</dbReference>
<proteinExistence type="predicted"/>
<gene>
    <name evidence="4" type="ORF">GQX73_g4162</name>
</gene>
<evidence type="ECO:0000256" key="1">
    <source>
        <dbReference type="ARBA" id="ARBA00022737"/>
    </source>
</evidence>
<reference evidence="4 5" key="1">
    <citation type="submission" date="2019-12" db="EMBL/GenBank/DDBJ databases">
        <title>Draft genome sequence of the ascomycete Xylaria multiplex DSM 110363.</title>
        <authorList>
            <person name="Buettner E."/>
            <person name="Kellner H."/>
        </authorList>
    </citation>
    <scope>NUCLEOTIDE SEQUENCE [LARGE SCALE GENOMIC DNA]</scope>
    <source>
        <strain evidence="4 5">DSM 110363</strain>
    </source>
</reference>
<evidence type="ECO:0000313" key="4">
    <source>
        <dbReference type="EMBL" id="KAF2969412.1"/>
    </source>
</evidence>
<dbReference type="EMBL" id="WUBL01000036">
    <property type="protein sequence ID" value="KAF2969412.1"/>
    <property type="molecule type" value="Genomic_DNA"/>
</dbReference>
<dbReference type="Pfam" id="PF25053">
    <property type="entry name" value="DUF7791"/>
    <property type="match status" value="1"/>
</dbReference>
<dbReference type="PANTHER" id="PTHR10039">
    <property type="entry name" value="AMELOGENIN"/>
    <property type="match status" value="1"/>
</dbReference>
<feature type="domain" description="DUF7791" evidence="3">
    <location>
        <begin position="570"/>
        <end position="706"/>
    </location>
</feature>
<keyword evidence="1" id="KW-0677">Repeat</keyword>
<dbReference type="SUPFAM" id="SSF52540">
    <property type="entry name" value="P-loop containing nucleoside triphosphate hydrolases"/>
    <property type="match status" value="1"/>
</dbReference>